<evidence type="ECO:0000313" key="2">
    <source>
        <dbReference type="Proteomes" id="UP000663508"/>
    </source>
</evidence>
<gene>
    <name evidence="1" type="ORF">mvi_53160</name>
</gene>
<accession>A0A8H9C9X9</accession>
<organism evidence="1 2">
    <name type="scientific">Methylobacterium indicum</name>
    <dbReference type="NCBI Taxonomy" id="1775910"/>
    <lineage>
        <taxon>Bacteria</taxon>
        <taxon>Pseudomonadati</taxon>
        <taxon>Pseudomonadota</taxon>
        <taxon>Alphaproteobacteria</taxon>
        <taxon>Hyphomicrobiales</taxon>
        <taxon>Methylobacteriaceae</taxon>
        <taxon>Methylobacterium</taxon>
    </lineage>
</organism>
<proteinExistence type="predicted"/>
<dbReference type="AlphaFoldDB" id="A0A8H9C9X9"/>
<dbReference type="KEGG" id="mind:mvi_53160"/>
<reference evidence="1" key="1">
    <citation type="submission" date="2020-11" db="EMBL/GenBank/DDBJ databases">
        <title>Complete genome sequence of a novel pathogenic Methylobacterium strain isolated from rice in Vietnam.</title>
        <authorList>
            <person name="Lai K."/>
            <person name="Okazaki S."/>
            <person name="Higashi K."/>
            <person name="Mori H."/>
            <person name="Toyoda A."/>
            <person name="Kurokawa K."/>
        </authorList>
    </citation>
    <scope>NUCLEOTIDE SEQUENCE</scope>
    <source>
        <strain evidence="1">VL1</strain>
    </source>
</reference>
<name>A0A8H9C9X9_9HYPH</name>
<evidence type="ECO:0000313" key="1">
    <source>
        <dbReference type="EMBL" id="BCM86855.1"/>
    </source>
</evidence>
<protein>
    <submittedName>
        <fullName evidence="1">Uncharacterized protein</fullName>
    </submittedName>
</protein>
<sequence>MLMSVPRGAIAADPLAENDAVSRAGPFARHGIRLPLALSEAPDEAGVVRDADGHEVFTVNTEGTWPDPTAHAVAALLLGRANVAAPRATAEAVEFLASALDGVRTLLAPIAEECDAALAALQIADDALADLRDRAGAVP</sequence>
<dbReference type="Proteomes" id="UP000663508">
    <property type="component" value="Chromosome"/>
</dbReference>
<dbReference type="EMBL" id="AP024145">
    <property type="protein sequence ID" value="BCM86855.1"/>
    <property type="molecule type" value="Genomic_DNA"/>
</dbReference>